<dbReference type="Proteomes" id="UP000748025">
    <property type="component" value="Unassembled WGS sequence"/>
</dbReference>
<dbReference type="OrthoDB" id="3596450at2759"/>
<proteinExistence type="predicted"/>
<evidence type="ECO:0000313" key="3">
    <source>
        <dbReference type="Proteomes" id="UP000748025"/>
    </source>
</evidence>
<evidence type="ECO:0000256" key="1">
    <source>
        <dbReference type="SAM" id="MobiDB-lite"/>
    </source>
</evidence>
<dbReference type="EMBL" id="SRPW01001294">
    <property type="protein sequence ID" value="KAG6003240.1"/>
    <property type="molecule type" value="Genomic_DNA"/>
</dbReference>
<feature type="compositionally biased region" description="Acidic residues" evidence="1">
    <location>
        <begin position="44"/>
        <end position="61"/>
    </location>
</feature>
<organism evidence="2 3">
    <name type="scientific">Claviceps pusilla</name>
    <dbReference type="NCBI Taxonomy" id="123648"/>
    <lineage>
        <taxon>Eukaryota</taxon>
        <taxon>Fungi</taxon>
        <taxon>Dikarya</taxon>
        <taxon>Ascomycota</taxon>
        <taxon>Pezizomycotina</taxon>
        <taxon>Sordariomycetes</taxon>
        <taxon>Hypocreomycetidae</taxon>
        <taxon>Hypocreales</taxon>
        <taxon>Clavicipitaceae</taxon>
        <taxon>Claviceps</taxon>
    </lineage>
</organism>
<comment type="caution">
    <text evidence="2">The sequence shown here is derived from an EMBL/GenBank/DDBJ whole genome shotgun (WGS) entry which is preliminary data.</text>
</comment>
<accession>A0A9P7SZL2</accession>
<evidence type="ECO:0000313" key="2">
    <source>
        <dbReference type="EMBL" id="KAG6003240.1"/>
    </source>
</evidence>
<dbReference type="AlphaFoldDB" id="A0A9P7SZL2"/>
<sequence length="343" mass="39149">MFSTFYPFKRLPVDIRLCIWEQALRCADRGGGLHYFSVVLEPFSEEEEDEDEECEEDEEEDSHMGSNRRGLFERDSDQGHTVLHIGALGAGPLATPQDNKSVYLWDYGLWAACAESRNVIEKYYKRNRQLTPDCRPEWRDYHAEYPIFKTVWAGDQPLRVMLQPYKDIFCLGYEDLDTALLRASDPLGSLFLEPAEQPGMADLDLNLALVFHPSWRLDWPTSPEALGEEDSPRGALARLIEKTFVELWSISIWLIDRDAVPSPAVQKGPVFHDMETEYFKMQSGSEAFAFIRKLDTLLAPMYDVWTGVEPGQAQNGTIIPKVSLDNYVHVLGCRKYGKGVLGR</sequence>
<protein>
    <submittedName>
        <fullName evidence="2">Uncharacterized protein</fullName>
    </submittedName>
</protein>
<name>A0A9P7SZL2_9HYPO</name>
<keyword evidence="3" id="KW-1185">Reference proteome</keyword>
<feature type="region of interest" description="Disordered" evidence="1">
    <location>
        <begin position="44"/>
        <end position="71"/>
    </location>
</feature>
<gene>
    <name evidence="2" type="ORF">E4U43_000945</name>
</gene>
<reference evidence="2" key="1">
    <citation type="journal article" date="2020" name="bioRxiv">
        <title>Whole genome comparisons of ergot fungi reveals the divergence and evolution of species within the genus Claviceps are the result of varying mechanisms driving genome evolution and host range expansion.</title>
        <authorList>
            <person name="Wyka S.A."/>
            <person name="Mondo S.J."/>
            <person name="Liu M."/>
            <person name="Dettman J."/>
            <person name="Nalam V."/>
            <person name="Broders K.D."/>
        </authorList>
    </citation>
    <scope>NUCLEOTIDE SEQUENCE</scope>
    <source>
        <strain evidence="2">CCC 602</strain>
    </source>
</reference>